<comment type="catalytic activity">
    <reaction evidence="8 9">
        <text>5-phospho-alpha-D-ribose 1-diphosphate + nicotinate + ATP + H2O = nicotinate beta-D-ribonucleotide + ADP + phosphate + diphosphate</text>
        <dbReference type="Rhea" id="RHEA:36163"/>
        <dbReference type="ChEBI" id="CHEBI:15377"/>
        <dbReference type="ChEBI" id="CHEBI:30616"/>
        <dbReference type="ChEBI" id="CHEBI:32544"/>
        <dbReference type="ChEBI" id="CHEBI:33019"/>
        <dbReference type="ChEBI" id="CHEBI:43474"/>
        <dbReference type="ChEBI" id="CHEBI:57502"/>
        <dbReference type="ChEBI" id="CHEBI:58017"/>
        <dbReference type="ChEBI" id="CHEBI:456216"/>
        <dbReference type="EC" id="6.3.4.21"/>
    </reaction>
</comment>
<dbReference type="NCBIfam" id="NF006695">
    <property type="entry name" value="PRK09243.1-2"/>
    <property type="match status" value="1"/>
</dbReference>
<dbReference type="OrthoDB" id="9770610at2"/>
<dbReference type="InterPro" id="IPR013785">
    <property type="entry name" value="Aldolase_TIM"/>
</dbReference>
<dbReference type="EMBL" id="JQAZ01000001">
    <property type="protein sequence ID" value="KRN33892.1"/>
    <property type="molecule type" value="Genomic_DNA"/>
</dbReference>
<proteinExistence type="inferred from homology"/>
<feature type="domain" description="Nicotinate/nicotinamide phosphoribosyltransferase" evidence="10">
    <location>
        <begin position="145"/>
        <end position="348"/>
    </location>
</feature>
<comment type="pathway">
    <text evidence="1 9">Cofactor biosynthesis; NAD(+) biosynthesis; nicotinate D-ribonucleotide from nicotinate: step 1/1.</text>
</comment>
<keyword evidence="6 9" id="KW-0662">Pyridine nucleotide biosynthesis</keyword>
<comment type="PTM">
    <text evidence="9">Transiently phosphorylated on a His residue during the reaction cycle. Phosphorylation strongly increases the affinity for substrates and increases the rate of nicotinate D-ribonucleotide production. Dephosphorylation regenerates the low-affinity form of the enzyme, leading to product release.</text>
</comment>
<sequence length="472" mass="52556">MLSDLYELTMGNGYLQATPDLTGYFDVYFRKVPDDGGLVIFAGLQQVIDYVNDLHFDDEDLAYLKSLGIFKDEFLAYLKDFKFSCDIWSMPEGMPVYANEPLMTVRGPLIQAQLLETMILNTVNHQSLIATKARRITHAAGDKPVMEFGARRAQGPDAANYGARASVIGGAQSTSNVMAGQMFDIPVAGTMAHSWIETFPTEYDAFHTWAELYPHNCALLVDTYDVLHSGVPNAIEVFKELKGQGIEDHIGIRIDSGDITYLTKKARKMLDDAGFPNATITISNALDEWVIKTVLSDGAQVDAFGVGEKLITAKSDAVLSGVYKLVATEKDGQITPKIKISDSVAKTTVPGFKNVYRLYNDDGMAFADLLTLHDEKLPTEQPLHVMNANPEKTHRQATVDNYTAEDIRPQIFKNGKQVYHSPSVLEIQKFSKEQLARQWDEVKRVTNPDVYNVDWSPRLAEVSARLLAERSK</sequence>
<dbReference type="GO" id="GO:0047280">
    <property type="term" value="F:nicotinamide phosphoribosyltransferase activity"/>
    <property type="evidence" value="ECO:0007669"/>
    <property type="project" value="UniProtKB-ARBA"/>
</dbReference>
<feature type="domain" description="Nicotinate phosphoribosyltransferase C-terminal" evidence="12">
    <location>
        <begin position="353"/>
        <end position="461"/>
    </location>
</feature>
<dbReference type="InterPro" id="IPR040727">
    <property type="entry name" value="NAPRTase_N"/>
</dbReference>
<evidence type="ECO:0000256" key="2">
    <source>
        <dbReference type="ARBA" id="ARBA00010897"/>
    </source>
</evidence>
<evidence type="ECO:0000259" key="10">
    <source>
        <dbReference type="Pfam" id="PF04095"/>
    </source>
</evidence>
<name>A0A0R2GAR6_9LACO</name>
<dbReference type="PANTHER" id="PTHR11098:SF1">
    <property type="entry name" value="NICOTINATE PHOSPHORIBOSYLTRANSFERASE"/>
    <property type="match status" value="1"/>
</dbReference>
<dbReference type="UniPathway" id="UPA00253">
    <property type="reaction ID" value="UER00457"/>
</dbReference>
<evidence type="ECO:0000313" key="14">
    <source>
        <dbReference type="EMBL" id="KRN33892.1"/>
    </source>
</evidence>
<dbReference type="Pfam" id="PF17956">
    <property type="entry name" value="NAPRTase_C"/>
    <property type="match status" value="1"/>
</dbReference>
<accession>A0A0R2GAR6</accession>
<dbReference type="SUPFAM" id="SSF54675">
    <property type="entry name" value="Nicotinate/Quinolinate PRTase N-terminal domain-like"/>
    <property type="match status" value="1"/>
</dbReference>
<dbReference type="PIRSF" id="PIRSF000484">
    <property type="entry name" value="NAPRT"/>
    <property type="match status" value="1"/>
</dbReference>
<keyword evidence="14" id="KW-0328">Glycosyltransferase</keyword>
<evidence type="ECO:0000313" key="16">
    <source>
        <dbReference type="Proteomes" id="UP000051751"/>
    </source>
</evidence>
<evidence type="ECO:0000313" key="13">
    <source>
        <dbReference type="EMBL" id="KRN29578.1"/>
    </source>
</evidence>
<comment type="function">
    <text evidence="9">Catalyzes the first step in the biosynthesis of NAD from nicotinic acid, the ATP-dependent synthesis of beta-nicotinate D-ribonucleotide from nicotinate and 5-phospho-D-ribose 1-phosphate.</text>
</comment>
<dbReference type="GO" id="GO:0005829">
    <property type="term" value="C:cytosol"/>
    <property type="evidence" value="ECO:0007669"/>
    <property type="project" value="TreeGrafter"/>
</dbReference>
<evidence type="ECO:0000256" key="8">
    <source>
        <dbReference type="ARBA" id="ARBA00048668"/>
    </source>
</evidence>
<dbReference type="AlphaFoldDB" id="A0A0R2GAR6"/>
<dbReference type="EMBL" id="JQAT01000001">
    <property type="protein sequence ID" value="KRN29578.1"/>
    <property type="molecule type" value="Genomic_DNA"/>
</dbReference>
<evidence type="ECO:0000256" key="5">
    <source>
        <dbReference type="ARBA" id="ARBA00022598"/>
    </source>
</evidence>
<evidence type="ECO:0000259" key="12">
    <source>
        <dbReference type="Pfam" id="PF17956"/>
    </source>
</evidence>
<dbReference type="NCBIfam" id="NF009131">
    <property type="entry name" value="PRK12484.1"/>
    <property type="match status" value="1"/>
</dbReference>
<dbReference type="Pfam" id="PF17767">
    <property type="entry name" value="NAPRTase_N"/>
    <property type="match status" value="1"/>
</dbReference>
<dbReference type="FunFam" id="3.20.20.70:FF:000076">
    <property type="entry name" value="Nicotinate phosphoribosyltransferase"/>
    <property type="match status" value="1"/>
</dbReference>
<feature type="domain" description="Nicotinate phosphoribosyltransferase N-terminal" evidence="11">
    <location>
        <begin position="1"/>
        <end position="124"/>
    </location>
</feature>
<dbReference type="Gene3D" id="3.20.20.70">
    <property type="entry name" value="Aldolase class I"/>
    <property type="match status" value="1"/>
</dbReference>
<protein>
    <recommendedName>
        <fullName evidence="3 9">Nicotinate phosphoribosyltransferase</fullName>
        <ecNumber evidence="3 9">6.3.4.21</ecNumber>
    </recommendedName>
</protein>
<evidence type="ECO:0000256" key="6">
    <source>
        <dbReference type="ARBA" id="ARBA00022642"/>
    </source>
</evidence>
<keyword evidence="15" id="KW-1185">Reference proteome</keyword>
<organism evidence="14 15">
    <name type="scientific">Lactobacillus selangorensis</name>
    <dbReference type="NCBI Taxonomy" id="81857"/>
    <lineage>
        <taxon>Bacteria</taxon>
        <taxon>Bacillati</taxon>
        <taxon>Bacillota</taxon>
        <taxon>Bacilli</taxon>
        <taxon>Lactobacillales</taxon>
        <taxon>Lactobacillaceae</taxon>
        <taxon>Lactobacillus</taxon>
    </lineage>
</organism>
<dbReference type="GO" id="GO:0004516">
    <property type="term" value="F:nicotinate phosphoribosyltransferase activity"/>
    <property type="evidence" value="ECO:0007669"/>
    <property type="project" value="UniProtKB-UniRule"/>
</dbReference>
<dbReference type="InterPro" id="IPR007229">
    <property type="entry name" value="Nic_PRibTrfase-Fam"/>
</dbReference>
<dbReference type="EC" id="6.3.4.21" evidence="3 9"/>
<dbReference type="CDD" id="cd01570">
    <property type="entry name" value="NAPRTase_A"/>
    <property type="match status" value="1"/>
</dbReference>
<evidence type="ECO:0000313" key="15">
    <source>
        <dbReference type="Proteomes" id="UP000051645"/>
    </source>
</evidence>
<evidence type="ECO:0000256" key="4">
    <source>
        <dbReference type="ARBA" id="ARBA00022553"/>
    </source>
</evidence>
<dbReference type="SUPFAM" id="SSF51690">
    <property type="entry name" value="Nicotinate/Quinolinate PRTase C-terminal domain-like"/>
    <property type="match status" value="1"/>
</dbReference>
<dbReference type="InterPro" id="IPR036068">
    <property type="entry name" value="Nicotinate_pribotase-like_C"/>
</dbReference>
<dbReference type="NCBIfam" id="TIGR01513">
    <property type="entry name" value="NAPRTase_put"/>
    <property type="match status" value="1"/>
</dbReference>
<evidence type="ECO:0000256" key="9">
    <source>
        <dbReference type="RuleBase" id="RU365100"/>
    </source>
</evidence>
<dbReference type="Pfam" id="PF04095">
    <property type="entry name" value="NAPRTase"/>
    <property type="match status" value="1"/>
</dbReference>
<evidence type="ECO:0000256" key="1">
    <source>
        <dbReference type="ARBA" id="ARBA00004952"/>
    </source>
</evidence>
<dbReference type="GO" id="GO:0034355">
    <property type="term" value="P:NAD+ biosynthetic process via the salvage pathway"/>
    <property type="evidence" value="ECO:0007669"/>
    <property type="project" value="TreeGrafter"/>
</dbReference>
<dbReference type="Gene3D" id="3.20.140.10">
    <property type="entry name" value="nicotinate phosphoribosyltransferase"/>
    <property type="match status" value="1"/>
</dbReference>
<keyword evidence="7 9" id="KW-0808">Transferase</keyword>
<dbReference type="STRING" id="81857.IV38_GL000464"/>
<evidence type="ECO:0000256" key="3">
    <source>
        <dbReference type="ARBA" id="ARBA00013236"/>
    </source>
</evidence>
<dbReference type="PATRIC" id="fig|81857.3.peg.468"/>
<comment type="caution">
    <text evidence="14">The sequence shown here is derived from an EMBL/GenBank/DDBJ whole genome shotgun (WGS) entry which is preliminary data.</text>
</comment>
<dbReference type="PANTHER" id="PTHR11098">
    <property type="entry name" value="NICOTINATE PHOSPHORIBOSYLTRANSFERASE"/>
    <property type="match status" value="1"/>
</dbReference>
<dbReference type="InterPro" id="IPR041525">
    <property type="entry name" value="N/Namide_PRibTrfase"/>
</dbReference>
<dbReference type="InterPro" id="IPR041619">
    <property type="entry name" value="NAPRTase_C"/>
</dbReference>
<keyword evidence="4" id="KW-0597">Phosphoprotein</keyword>
<dbReference type="Proteomes" id="UP000051645">
    <property type="component" value="Unassembled WGS sequence"/>
</dbReference>
<evidence type="ECO:0000256" key="7">
    <source>
        <dbReference type="ARBA" id="ARBA00022679"/>
    </source>
</evidence>
<dbReference type="InterPro" id="IPR006405">
    <property type="entry name" value="Nic_PRibTrfase_pncB"/>
</dbReference>
<evidence type="ECO:0000259" key="11">
    <source>
        <dbReference type="Pfam" id="PF17767"/>
    </source>
</evidence>
<dbReference type="Proteomes" id="UP000051751">
    <property type="component" value="Unassembled WGS sequence"/>
</dbReference>
<gene>
    <name evidence="13" type="ORF">IV38_GL000464</name>
    <name evidence="14" type="ORF">IV40_GL000204</name>
</gene>
<comment type="similarity">
    <text evidence="2 9">Belongs to the NAPRTase family.</text>
</comment>
<keyword evidence="5 9" id="KW-0436">Ligase</keyword>
<reference evidence="15 16" key="1">
    <citation type="journal article" date="2015" name="Genome Announc.">
        <title>Expanding the biotechnology potential of lactobacilli through comparative genomics of 213 strains and associated genera.</title>
        <authorList>
            <person name="Sun Z."/>
            <person name="Harris H.M."/>
            <person name="McCann A."/>
            <person name="Guo C."/>
            <person name="Argimon S."/>
            <person name="Zhang W."/>
            <person name="Yang X."/>
            <person name="Jeffery I.B."/>
            <person name="Cooney J.C."/>
            <person name="Kagawa T.F."/>
            <person name="Liu W."/>
            <person name="Song Y."/>
            <person name="Salvetti E."/>
            <person name="Wrobel A."/>
            <person name="Rasinkangas P."/>
            <person name="Parkhill J."/>
            <person name="Rea M.C."/>
            <person name="O'Sullivan O."/>
            <person name="Ritari J."/>
            <person name="Douillard F.P."/>
            <person name="Paul Ross R."/>
            <person name="Yang R."/>
            <person name="Briner A.E."/>
            <person name="Felis G.E."/>
            <person name="de Vos W.M."/>
            <person name="Barrangou R."/>
            <person name="Klaenhammer T.R."/>
            <person name="Caufield P.W."/>
            <person name="Cui Y."/>
            <person name="Zhang H."/>
            <person name="O'Toole P.W."/>
        </authorList>
    </citation>
    <scope>NUCLEOTIDE SEQUENCE [LARGE SCALE GENOMIC DNA]</scope>
    <source>
        <strain evidence="13 16">ATCC BAA-66</strain>
        <strain evidence="14 15">DSM 13344</strain>
    </source>
</reference>